<evidence type="ECO:0000256" key="1">
    <source>
        <dbReference type="SAM" id="SignalP"/>
    </source>
</evidence>
<evidence type="ECO:0000313" key="2">
    <source>
        <dbReference type="Ensembl" id="ENSCSAVP00000004308.1"/>
    </source>
</evidence>
<sequence>MFIKISLLMCIVGIPGVKGRPSFYENMVEDSSFSTGNTTQTLIQYSMCMSTRPVAVYVTARPVNKSMPHRFQASVVNIHHDSAMLELTRID</sequence>
<dbReference type="AlphaFoldDB" id="H2YG59"/>
<dbReference type="InParanoid" id="H2YG59"/>
<organism evidence="2 3">
    <name type="scientific">Ciona savignyi</name>
    <name type="common">Pacific transparent sea squirt</name>
    <dbReference type="NCBI Taxonomy" id="51511"/>
    <lineage>
        <taxon>Eukaryota</taxon>
        <taxon>Metazoa</taxon>
        <taxon>Chordata</taxon>
        <taxon>Tunicata</taxon>
        <taxon>Ascidiacea</taxon>
        <taxon>Phlebobranchia</taxon>
        <taxon>Cionidae</taxon>
        <taxon>Ciona</taxon>
    </lineage>
</organism>
<reference evidence="2" key="3">
    <citation type="submission" date="2025-09" db="UniProtKB">
        <authorList>
            <consortium name="Ensembl"/>
        </authorList>
    </citation>
    <scope>IDENTIFICATION</scope>
</reference>
<evidence type="ECO:0000313" key="3">
    <source>
        <dbReference type="Proteomes" id="UP000007875"/>
    </source>
</evidence>
<dbReference type="Ensembl" id="ENSCSAVT00000004372.1">
    <property type="protein sequence ID" value="ENSCSAVP00000004308.1"/>
    <property type="gene ID" value="ENSCSAVG00000002552.1"/>
</dbReference>
<dbReference type="HOGENOM" id="CLU_2432489_0_0_1"/>
<reference evidence="3" key="1">
    <citation type="submission" date="2003-08" db="EMBL/GenBank/DDBJ databases">
        <authorList>
            <person name="Birren B."/>
            <person name="Nusbaum C."/>
            <person name="Abebe A."/>
            <person name="Abouelleil A."/>
            <person name="Adekoya E."/>
            <person name="Ait-zahra M."/>
            <person name="Allen N."/>
            <person name="Allen T."/>
            <person name="An P."/>
            <person name="Anderson M."/>
            <person name="Anderson S."/>
            <person name="Arachchi H."/>
            <person name="Armbruster J."/>
            <person name="Bachantsang P."/>
            <person name="Baldwin J."/>
            <person name="Barry A."/>
            <person name="Bayul T."/>
            <person name="Blitshsteyn B."/>
            <person name="Bloom T."/>
            <person name="Blye J."/>
            <person name="Boguslavskiy L."/>
            <person name="Borowsky M."/>
            <person name="Boukhgalter B."/>
            <person name="Brunache A."/>
            <person name="Butler J."/>
            <person name="Calixte N."/>
            <person name="Calvo S."/>
            <person name="Camarata J."/>
            <person name="Campo K."/>
            <person name="Chang J."/>
            <person name="Cheshatsang Y."/>
            <person name="Citroen M."/>
            <person name="Collymore A."/>
            <person name="Considine T."/>
            <person name="Cook A."/>
            <person name="Cooke P."/>
            <person name="Corum B."/>
            <person name="Cuomo C."/>
            <person name="David R."/>
            <person name="Dawoe T."/>
            <person name="Degray S."/>
            <person name="Dodge S."/>
            <person name="Dooley K."/>
            <person name="Dorje P."/>
            <person name="Dorjee K."/>
            <person name="Dorris L."/>
            <person name="Duffey N."/>
            <person name="Dupes A."/>
            <person name="Elkins T."/>
            <person name="Engels R."/>
            <person name="Erickson J."/>
            <person name="Farina A."/>
            <person name="Faro S."/>
            <person name="Ferreira P."/>
            <person name="Fischer H."/>
            <person name="Fitzgerald M."/>
            <person name="Foley K."/>
            <person name="Gage D."/>
            <person name="Galagan J."/>
            <person name="Gearin G."/>
            <person name="Gnerre S."/>
            <person name="Gnirke A."/>
            <person name="Goyette A."/>
            <person name="Graham J."/>
            <person name="Grandbois E."/>
            <person name="Gyaltsen K."/>
            <person name="Hafez N."/>
            <person name="Hagopian D."/>
            <person name="Hagos B."/>
            <person name="Hall J."/>
            <person name="Hatcher B."/>
            <person name="Heller A."/>
            <person name="Higgins H."/>
            <person name="Honan T."/>
            <person name="Horn A."/>
            <person name="Houde N."/>
            <person name="Hughes L."/>
            <person name="Hulme W."/>
            <person name="Husby E."/>
            <person name="Iliev I."/>
            <person name="Jaffe D."/>
            <person name="Jones C."/>
            <person name="Kamal M."/>
            <person name="Kamat A."/>
            <person name="Kamvysselis M."/>
            <person name="Karlsson E."/>
            <person name="Kells C."/>
            <person name="Kieu A."/>
            <person name="Kisner P."/>
            <person name="Kodira C."/>
            <person name="Kulbokas E."/>
            <person name="Labutti K."/>
            <person name="Lama D."/>
            <person name="Landers T."/>
            <person name="Leger J."/>
            <person name="Levine S."/>
            <person name="Lewis D."/>
            <person name="Lewis T."/>
            <person name="Lindblad-toh K."/>
            <person name="Liu X."/>
            <person name="Lokyitsang T."/>
            <person name="Lokyitsang Y."/>
            <person name="Lucien O."/>
            <person name="Lui A."/>
            <person name="Ma L.J."/>
            <person name="Mabbitt R."/>
            <person name="Macdonald J."/>
            <person name="Maclean C."/>
            <person name="Major J."/>
            <person name="Manning J."/>
            <person name="Marabella R."/>
            <person name="Maru K."/>
            <person name="Matthews C."/>
            <person name="Mauceli E."/>
            <person name="Mccarthy M."/>
            <person name="Mcdonough S."/>
            <person name="Mcghee T."/>
            <person name="Meldrim J."/>
            <person name="Meneus L."/>
            <person name="Mesirov J."/>
            <person name="Mihalev A."/>
            <person name="Mihova T."/>
            <person name="Mikkelsen T."/>
            <person name="Mlenga V."/>
            <person name="Moru K."/>
            <person name="Mozes J."/>
            <person name="Mulrain L."/>
            <person name="Munson G."/>
            <person name="Naylor J."/>
            <person name="Newes C."/>
            <person name="Nguyen C."/>
            <person name="Nguyen N."/>
            <person name="Nguyen T."/>
            <person name="Nicol R."/>
            <person name="Nielsen C."/>
            <person name="Nizzari M."/>
            <person name="Norbu C."/>
            <person name="Norbu N."/>
            <person name="O'donnell P."/>
            <person name="Okoawo O."/>
            <person name="O'leary S."/>
            <person name="Omotosho B."/>
            <person name="O'neill K."/>
            <person name="Osman S."/>
            <person name="Parker S."/>
            <person name="Perrin D."/>
            <person name="Phunkhang P."/>
            <person name="Piqani B."/>
            <person name="Purcell S."/>
            <person name="Rachupka T."/>
            <person name="Ramasamy U."/>
            <person name="Rameau R."/>
            <person name="Ray V."/>
            <person name="Raymond C."/>
            <person name="Retta R."/>
            <person name="Richardson S."/>
            <person name="Rise C."/>
            <person name="Rodriguez J."/>
            <person name="Rogers J."/>
            <person name="Rogov P."/>
            <person name="Rutman M."/>
            <person name="Schupbach R."/>
            <person name="Seaman C."/>
            <person name="Settipalli S."/>
            <person name="Sharpe T."/>
            <person name="Sheridan J."/>
            <person name="Sherpa N."/>
            <person name="Shi J."/>
            <person name="Smirnov S."/>
            <person name="Smith C."/>
            <person name="Sougnez C."/>
            <person name="Spencer B."/>
            <person name="Stalker J."/>
            <person name="Stange-thomann N."/>
            <person name="Stavropoulos S."/>
            <person name="Stetson K."/>
            <person name="Stone C."/>
            <person name="Stone S."/>
            <person name="Stubbs M."/>
            <person name="Talamas J."/>
            <person name="Tchuinga P."/>
            <person name="Tenzing P."/>
            <person name="Tesfaye S."/>
            <person name="Theodore J."/>
            <person name="Thoulutsang Y."/>
            <person name="Topham K."/>
            <person name="Towey S."/>
            <person name="Tsamla T."/>
            <person name="Tsomo N."/>
            <person name="Vallee D."/>
            <person name="Vassiliev H."/>
            <person name="Venkataraman V."/>
            <person name="Vinson J."/>
            <person name="Vo A."/>
            <person name="Wade C."/>
            <person name="Wang S."/>
            <person name="Wangchuk T."/>
            <person name="Wangdi T."/>
            <person name="Whittaker C."/>
            <person name="Wilkinson J."/>
            <person name="Wu Y."/>
            <person name="Wyman D."/>
            <person name="Yadav S."/>
            <person name="Yang S."/>
            <person name="Yang X."/>
            <person name="Yeager S."/>
            <person name="Yee E."/>
            <person name="Young G."/>
            <person name="Zainoun J."/>
            <person name="Zembeck L."/>
            <person name="Zimmer A."/>
            <person name="Zody M."/>
            <person name="Lander E."/>
        </authorList>
    </citation>
    <scope>NUCLEOTIDE SEQUENCE [LARGE SCALE GENOMIC DNA]</scope>
</reference>
<dbReference type="Proteomes" id="UP000007875">
    <property type="component" value="Unassembled WGS sequence"/>
</dbReference>
<feature type="chain" id="PRO_5003578065" evidence="1">
    <location>
        <begin position="20"/>
        <end position="91"/>
    </location>
</feature>
<keyword evidence="1" id="KW-0732">Signal</keyword>
<feature type="signal peptide" evidence="1">
    <location>
        <begin position="1"/>
        <end position="19"/>
    </location>
</feature>
<protein>
    <submittedName>
        <fullName evidence="2">Uncharacterized protein</fullName>
    </submittedName>
</protein>
<reference evidence="2" key="2">
    <citation type="submission" date="2025-08" db="UniProtKB">
        <authorList>
            <consortium name="Ensembl"/>
        </authorList>
    </citation>
    <scope>IDENTIFICATION</scope>
</reference>
<proteinExistence type="predicted"/>
<accession>H2YG59</accession>
<keyword evidence="3" id="KW-1185">Reference proteome</keyword>
<name>H2YG59_CIOSA</name>